<dbReference type="PANTHER" id="PTHR34820:SF4">
    <property type="entry name" value="INNER MEMBRANE PROTEIN YEBZ"/>
    <property type="match status" value="1"/>
</dbReference>
<dbReference type="InterPro" id="IPR007348">
    <property type="entry name" value="CopC_dom"/>
</dbReference>
<dbReference type="PANTHER" id="PTHR34820">
    <property type="entry name" value="INNER MEMBRANE PROTEIN YEBZ"/>
    <property type="match status" value="1"/>
</dbReference>
<name>A0A7C9TRI3_9MICO</name>
<proteinExistence type="predicted"/>
<keyword evidence="5" id="KW-0812">Transmembrane</keyword>
<dbReference type="GO" id="GO:0046688">
    <property type="term" value="P:response to copper ion"/>
    <property type="evidence" value="ECO:0007669"/>
    <property type="project" value="InterPro"/>
</dbReference>
<keyword evidence="8" id="KW-1185">Reference proteome</keyword>
<gene>
    <name evidence="7" type="ORF">G3T37_10055</name>
</gene>
<feature type="transmembrane region" description="Helical" evidence="5">
    <location>
        <begin position="176"/>
        <end position="200"/>
    </location>
</feature>
<dbReference type="GO" id="GO:0005886">
    <property type="term" value="C:plasma membrane"/>
    <property type="evidence" value="ECO:0007669"/>
    <property type="project" value="TreeGrafter"/>
</dbReference>
<evidence type="ECO:0000313" key="8">
    <source>
        <dbReference type="Proteomes" id="UP000479756"/>
    </source>
</evidence>
<dbReference type="InterPro" id="IPR014756">
    <property type="entry name" value="Ig_E-set"/>
</dbReference>
<keyword evidence="5" id="KW-0472">Membrane</keyword>
<dbReference type="InterPro" id="IPR006311">
    <property type="entry name" value="TAT_signal"/>
</dbReference>
<dbReference type="InterPro" id="IPR032694">
    <property type="entry name" value="CopC/D"/>
</dbReference>
<dbReference type="Proteomes" id="UP000479756">
    <property type="component" value="Unassembled WGS sequence"/>
</dbReference>
<dbReference type="AlphaFoldDB" id="A0A7C9TRI3"/>
<comment type="subcellular location">
    <subcellularLocation>
        <location evidence="1">Cell envelope</location>
    </subcellularLocation>
</comment>
<reference evidence="7 8" key="1">
    <citation type="journal article" date="2014" name="Int. J. Syst. Evol. Microbiol.">
        <title>Description of Galbitalea soli gen. nov., sp. nov., and Frondihabitans sucicola sp. nov.</title>
        <authorList>
            <person name="Kim S.J."/>
            <person name="Lim J.M."/>
            <person name="Ahn J.H."/>
            <person name="Weon H.Y."/>
            <person name="Hamada M."/>
            <person name="Suzuki K."/>
            <person name="Ahn T.Y."/>
            <person name="Kwon S.W."/>
        </authorList>
    </citation>
    <scope>NUCLEOTIDE SEQUENCE [LARGE SCALE GENOMIC DNA]</scope>
    <source>
        <strain evidence="7 8">NBRC 108727</strain>
    </source>
</reference>
<evidence type="ECO:0000256" key="3">
    <source>
        <dbReference type="ARBA" id="ARBA00022729"/>
    </source>
</evidence>
<evidence type="ECO:0000256" key="1">
    <source>
        <dbReference type="ARBA" id="ARBA00004196"/>
    </source>
</evidence>
<organism evidence="7 8">
    <name type="scientific">Galbitalea soli</name>
    <dbReference type="NCBI Taxonomy" id="1268042"/>
    <lineage>
        <taxon>Bacteria</taxon>
        <taxon>Bacillati</taxon>
        <taxon>Actinomycetota</taxon>
        <taxon>Actinomycetes</taxon>
        <taxon>Micrococcales</taxon>
        <taxon>Microbacteriaceae</taxon>
        <taxon>Galbitalea</taxon>
    </lineage>
</organism>
<feature type="domain" description="CopC" evidence="6">
    <location>
        <begin position="35"/>
        <end position="131"/>
    </location>
</feature>
<protein>
    <submittedName>
        <fullName evidence="7">Copper resistance protein CopC</fullName>
    </submittedName>
</protein>
<keyword evidence="5" id="KW-1133">Transmembrane helix</keyword>
<evidence type="ECO:0000256" key="5">
    <source>
        <dbReference type="SAM" id="Phobius"/>
    </source>
</evidence>
<keyword evidence="2" id="KW-0479">Metal-binding</keyword>
<comment type="caution">
    <text evidence="7">The sequence shown here is derived from an EMBL/GenBank/DDBJ whole genome shotgun (WGS) entry which is preliminary data.</text>
</comment>
<dbReference type="SUPFAM" id="SSF81296">
    <property type="entry name" value="E set domains"/>
    <property type="match status" value="1"/>
</dbReference>
<sequence>MTTRRNPVRGILTAAATLALVAGSVLGLAESASAHNYLISSTPAAGSTLTTLPASFELTTNEPLLDLTGHGAGFAFQVKDAHGSYYGDGCLTVRGPTLSTEAALGAPGAYTVVWQIISADGHTVSGSIPFTWAPTGTVAPAAGHATPQNCGGRSGGQVPVTQQLPSGGSAAPTANLGIVLGVGGGVLGLGLVVTVILLVAGRRRTP</sequence>
<dbReference type="GO" id="GO:0030313">
    <property type="term" value="C:cell envelope"/>
    <property type="evidence" value="ECO:0007669"/>
    <property type="project" value="UniProtKB-SubCell"/>
</dbReference>
<dbReference type="GO" id="GO:0042597">
    <property type="term" value="C:periplasmic space"/>
    <property type="evidence" value="ECO:0007669"/>
    <property type="project" value="InterPro"/>
</dbReference>
<dbReference type="GO" id="GO:0006825">
    <property type="term" value="P:copper ion transport"/>
    <property type="evidence" value="ECO:0007669"/>
    <property type="project" value="InterPro"/>
</dbReference>
<dbReference type="EMBL" id="JAAGWZ010000002">
    <property type="protein sequence ID" value="NEM91699.1"/>
    <property type="molecule type" value="Genomic_DNA"/>
</dbReference>
<evidence type="ECO:0000313" key="7">
    <source>
        <dbReference type="EMBL" id="NEM91699.1"/>
    </source>
</evidence>
<evidence type="ECO:0000256" key="2">
    <source>
        <dbReference type="ARBA" id="ARBA00022723"/>
    </source>
</evidence>
<evidence type="ECO:0000259" key="6">
    <source>
        <dbReference type="Pfam" id="PF04234"/>
    </source>
</evidence>
<keyword evidence="4" id="KW-0186">Copper</keyword>
<keyword evidence="3" id="KW-0732">Signal</keyword>
<accession>A0A7C9TRI3</accession>
<dbReference type="Gene3D" id="2.60.40.1220">
    <property type="match status" value="1"/>
</dbReference>
<dbReference type="GO" id="GO:0005507">
    <property type="term" value="F:copper ion binding"/>
    <property type="evidence" value="ECO:0007669"/>
    <property type="project" value="InterPro"/>
</dbReference>
<evidence type="ECO:0000256" key="4">
    <source>
        <dbReference type="ARBA" id="ARBA00023008"/>
    </source>
</evidence>
<dbReference type="PROSITE" id="PS51318">
    <property type="entry name" value="TAT"/>
    <property type="match status" value="1"/>
</dbReference>
<dbReference type="Pfam" id="PF04234">
    <property type="entry name" value="CopC"/>
    <property type="match status" value="1"/>
</dbReference>
<dbReference type="InterPro" id="IPR014755">
    <property type="entry name" value="Cu-Rt/internalin_Ig-like"/>
</dbReference>
<dbReference type="RefSeq" id="WP_163473574.1">
    <property type="nucleotide sequence ID" value="NZ_JAAGWZ010000002.1"/>
</dbReference>